<name>A0A7S3PUB7_9STRA</name>
<keyword evidence="1" id="KW-1133">Transmembrane helix</keyword>
<feature type="transmembrane region" description="Helical" evidence="1">
    <location>
        <begin position="129"/>
        <end position="148"/>
    </location>
</feature>
<dbReference type="AlphaFoldDB" id="A0A7S3PUB7"/>
<evidence type="ECO:0000313" key="2">
    <source>
        <dbReference type="EMBL" id="CAE0455813.1"/>
    </source>
</evidence>
<sequence>MPLYCGLRMKKPRYAPLYVLFLAVLLSPYFSSSNDLSLKISVIAFAPVVSQNRYNTKNRRNLPQIVVCSKPRLEDAEDETERYNDDAFGLVFLTGGVILQDIDFAGTFLAVSAIVAGSTYALRQYDARLPGVVALATLTLSPLVSSLRSTGNLDHFSSPNAIEIGLCLISFCIALFNWKRLQ</sequence>
<feature type="transmembrane region" description="Helical" evidence="1">
    <location>
        <begin position="160"/>
        <end position="178"/>
    </location>
</feature>
<feature type="transmembrane region" description="Helical" evidence="1">
    <location>
        <begin position="12"/>
        <end position="30"/>
    </location>
</feature>
<keyword evidence="1" id="KW-0812">Transmembrane</keyword>
<feature type="transmembrane region" description="Helical" evidence="1">
    <location>
        <begin position="104"/>
        <end position="122"/>
    </location>
</feature>
<keyword evidence="1" id="KW-0472">Membrane</keyword>
<accession>A0A7S3PUB7</accession>
<organism evidence="2">
    <name type="scientific">Chaetoceros debilis</name>
    <dbReference type="NCBI Taxonomy" id="122233"/>
    <lineage>
        <taxon>Eukaryota</taxon>
        <taxon>Sar</taxon>
        <taxon>Stramenopiles</taxon>
        <taxon>Ochrophyta</taxon>
        <taxon>Bacillariophyta</taxon>
        <taxon>Coscinodiscophyceae</taxon>
        <taxon>Chaetocerotophycidae</taxon>
        <taxon>Chaetocerotales</taxon>
        <taxon>Chaetocerotaceae</taxon>
        <taxon>Chaetoceros</taxon>
    </lineage>
</organism>
<dbReference type="EMBL" id="HBIO01000910">
    <property type="protein sequence ID" value="CAE0455813.1"/>
    <property type="molecule type" value="Transcribed_RNA"/>
</dbReference>
<reference evidence="2" key="1">
    <citation type="submission" date="2021-01" db="EMBL/GenBank/DDBJ databases">
        <authorList>
            <person name="Corre E."/>
            <person name="Pelletier E."/>
            <person name="Niang G."/>
            <person name="Scheremetjew M."/>
            <person name="Finn R."/>
            <person name="Kale V."/>
            <person name="Holt S."/>
            <person name="Cochrane G."/>
            <person name="Meng A."/>
            <person name="Brown T."/>
            <person name="Cohen L."/>
        </authorList>
    </citation>
    <scope>NUCLEOTIDE SEQUENCE</scope>
    <source>
        <strain evidence="2">MM31A-1</strain>
    </source>
</reference>
<gene>
    <name evidence="2" type="ORF">CDEB00056_LOCUS654</name>
</gene>
<evidence type="ECO:0000256" key="1">
    <source>
        <dbReference type="SAM" id="Phobius"/>
    </source>
</evidence>
<proteinExistence type="predicted"/>
<protein>
    <submittedName>
        <fullName evidence="2">Uncharacterized protein</fullName>
    </submittedName>
</protein>